<keyword evidence="1" id="KW-0812">Transmembrane</keyword>
<name>A0ABU4S1L7_9GAMM</name>
<dbReference type="EMBL" id="JAXAFO010000039">
    <property type="protein sequence ID" value="MDX6851080.1"/>
    <property type="molecule type" value="Genomic_DNA"/>
</dbReference>
<feature type="transmembrane region" description="Helical" evidence="1">
    <location>
        <begin position="41"/>
        <end position="64"/>
    </location>
</feature>
<keyword evidence="3" id="KW-1185">Reference proteome</keyword>
<sequence length="147" mass="16461">MNRVWIRAVGAALALVGLVFAVVFKQNVHFDMNPQVWFSPAYYLQFIPLYMAVTLLLSGVLVAVRFKGVNFYLAVFGHASSEEILFSLLGWTTSPLPGYAIFLFFPLSLLALLVAYTNVLKARRVSLIEAIFGVVFSTAFILMPRFM</sequence>
<feature type="transmembrane region" description="Helical" evidence="1">
    <location>
        <begin position="127"/>
        <end position="146"/>
    </location>
</feature>
<comment type="caution">
    <text evidence="2">The sequence shown here is derived from an EMBL/GenBank/DDBJ whole genome shotgun (WGS) entry which is preliminary data.</text>
</comment>
<organism evidence="2 3">
    <name type="scientific">Gilvimarinus gilvus</name>
    <dbReference type="NCBI Taxonomy" id="3058038"/>
    <lineage>
        <taxon>Bacteria</taxon>
        <taxon>Pseudomonadati</taxon>
        <taxon>Pseudomonadota</taxon>
        <taxon>Gammaproteobacteria</taxon>
        <taxon>Cellvibrionales</taxon>
        <taxon>Cellvibrionaceae</taxon>
        <taxon>Gilvimarinus</taxon>
    </lineage>
</organism>
<feature type="transmembrane region" description="Helical" evidence="1">
    <location>
        <begin position="71"/>
        <end position="92"/>
    </location>
</feature>
<dbReference type="Proteomes" id="UP001273505">
    <property type="component" value="Unassembled WGS sequence"/>
</dbReference>
<proteinExistence type="predicted"/>
<accession>A0ABU4S1L7</accession>
<feature type="transmembrane region" description="Helical" evidence="1">
    <location>
        <begin position="98"/>
        <end position="120"/>
    </location>
</feature>
<keyword evidence="1" id="KW-0472">Membrane</keyword>
<gene>
    <name evidence="2" type="ORF">SCD92_17010</name>
</gene>
<keyword evidence="1" id="KW-1133">Transmembrane helix</keyword>
<protein>
    <submittedName>
        <fullName evidence="2">Uncharacterized protein</fullName>
    </submittedName>
</protein>
<dbReference type="RefSeq" id="WP_302720669.1">
    <property type="nucleotide sequence ID" value="NZ_JAULRU010000154.1"/>
</dbReference>
<evidence type="ECO:0000313" key="2">
    <source>
        <dbReference type="EMBL" id="MDX6851080.1"/>
    </source>
</evidence>
<evidence type="ECO:0000256" key="1">
    <source>
        <dbReference type="SAM" id="Phobius"/>
    </source>
</evidence>
<evidence type="ECO:0000313" key="3">
    <source>
        <dbReference type="Proteomes" id="UP001273505"/>
    </source>
</evidence>
<reference evidence="2 3" key="1">
    <citation type="submission" date="2023-11" db="EMBL/GenBank/DDBJ databases">
        <title>Gilvimarinus fulvus sp. nov., isolated from the surface of Kelp.</title>
        <authorList>
            <person name="Sun Y.Y."/>
            <person name="Gong Y."/>
            <person name="Du Z.J."/>
        </authorList>
    </citation>
    <scope>NUCLEOTIDE SEQUENCE [LARGE SCALE GENOMIC DNA]</scope>
    <source>
        <strain evidence="2 3">SDUM040013</strain>
    </source>
</reference>